<dbReference type="PROSITE" id="PS01021">
    <property type="entry name" value="COPROGEN_OXIDASE"/>
    <property type="match status" value="1"/>
</dbReference>
<dbReference type="Proteomes" id="UP000563094">
    <property type="component" value="Unassembled WGS sequence"/>
</dbReference>
<evidence type="ECO:0000256" key="1">
    <source>
        <dbReference type="ARBA" id="ARBA00005168"/>
    </source>
</evidence>
<dbReference type="GO" id="GO:0005737">
    <property type="term" value="C:cytoplasm"/>
    <property type="evidence" value="ECO:0007669"/>
    <property type="project" value="TreeGrafter"/>
</dbReference>
<evidence type="ECO:0000256" key="5">
    <source>
        <dbReference type="ARBA" id="ARBA00023002"/>
    </source>
</evidence>
<dbReference type="Gene3D" id="3.40.1500.10">
    <property type="entry name" value="Coproporphyrinogen III oxidase, aerobic"/>
    <property type="match status" value="1"/>
</dbReference>
<proteinExistence type="inferred from homology"/>
<dbReference type="GO" id="GO:0004109">
    <property type="term" value="F:coproporphyrinogen oxidase activity"/>
    <property type="evidence" value="ECO:0007669"/>
    <property type="project" value="UniProtKB-EC"/>
</dbReference>
<dbReference type="AlphaFoldDB" id="A0A839GR66"/>
<keyword evidence="7" id="KW-0627">Porphyrin biosynthesis</keyword>
<dbReference type="InterPro" id="IPR018375">
    <property type="entry name" value="Coprogen_oxidase_CS"/>
</dbReference>
<evidence type="ECO:0000256" key="4">
    <source>
        <dbReference type="ARBA" id="ARBA00012869"/>
    </source>
</evidence>
<keyword evidence="6" id="KW-0350">Heme biosynthesis</keyword>
<accession>A0A839GR66</accession>
<dbReference type="GO" id="GO:0006782">
    <property type="term" value="P:protoporphyrinogen IX biosynthetic process"/>
    <property type="evidence" value="ECO:0007669"/>
    <property type="project" value="TreeGrafter"/>
</dbReference>
<evidence type="ECO:0000256" key="3">
    <source>
        <dbReference type="ARBA" id="ARBA00011738"/>
    </source>
</evidence>
<gene>
    <name evidence="8" type="ORF">FHS90_002069</name>
</gene>
<dbReference type="InterPro" id="IPR001260">
    <property type="entry name" value="Coprogen_oxidase_aer"/>
</dbReference>
<dbReference type="PRINTS" id="PR00073">
    <property type="entry name" value="COPRGNOXDASE"/>
</dbReference>
<dbReference type="NCBIfam" id="NF003727">
    <property type="entry name" value="PRK05330.1"/>
    <property type="match status" value="1"/>
</dbReference>
<comment type="pathway">
    <text evidence="1">Porphyrin-containing compound metabolism; protoporphyrin-IX biosynthesis; protoporphyrinogen-IX from coproporphyrinogen-III (O2 route): step 1/1.</text>
</comment>
<dbReference type="PANTHER" id="PTHR10755:SF0">
    <property type="entry name" value="OXYGEN-DEPENDENT COPROPORPHYRINOGEN-III OXIDASE, MITOCHONDRIAL"/>
    <property type="match status" value="1"/>
</dbReference>
<dbReference type="RefSeq" id="WP_182512919.1">
    <property type="nucleotide sequence ID" value="NZ_JACJIQ010000007.1"/>
</dbReference>
<dbReference type="SUPFAM" id="SSF102886">
    <property type="entry name" value="Coproporphyrinogen III oxidase"/>
    <property type="match status" value="1"/>
</dbReference>
<organism evidence="8 9">
    <name type="scientific">Rufibacter quisquiliarum</name>
    <dbReference type="NCBI Taxonomy" id="1549639"/>
    <lineage>
        <taxon>Bacteria</taxon>
        <taxon>Pseudomonadati</taxon>
        <taxon>Bacteroidota</taxon>
        <taxon>Cytophagia</taxon>
        <taxon>Cytophagales</taxon>
        <taxon>Hymenobacteraceae</taxon>
        <taxon>Rufibacter</taxon>
    </lineage>
</organism>
<evidence type="ECO:0000256" key="6">
    <source>
        <dbReference type="ARBA" id="ARBA00023133"/>
    </source>
</evidence>
<protein>
    <recommendedName>
        <fullName evidence="4">coproporphyrinogen oxidase</fullName>
        <ecNumber evidence="4">1.3.3.3</ecNumber>
    </recommendedName>
</protein>
<sequence length="298" mass="33935">MKDKIERWFKNFQERLCLALEECDGGATFQEDLWERPGGGGGAARVIQNGNVFEKGGVNFSAVEGVLPEKAAQALLLPDNNFFATGVSVVLHPRNPHVPITHMNVRYFEAGNGEAWFGGGIDLTPIYVQKDQVQFFHRALKNTCDRFQENYYADFKKWADDYFFIPHRGETRGVGGIFFDRLTPTPVISLEERFAFVQAVADTFAPTYTSIVDQNRDKEFSEQEKEWQLIRRGRYVEFNLVNDRGTKFGLETHGRTESILMSLPPLASWHYNHAPAEGTPEADALLCFQKGIDWLQEE</sequence>
<dbReference type="PIRSF" id="PIRSF000166">
    <property type="entry name" value="Coproporphyri_ox"/>
    <property type="match status" value="1"/>
</dbReference>
<comment type="similarity">
    <text evidence="2">Belongs to the aerobic coproporphyrinogen-III oxidase family.</text>
</comment>
<evidence type="ECO:0000256" key="7">
    <source>
        <dbReference type="ARBA" id="ARBA00023244"/>
    </source>
</evidence>
<dbReference type="PANTHER" id="PTHR10755">
    <property type="entry name" value="COPROPORPHYRINOGEN III OXIDASE, MITOCHONDRIAL"/>
    <property type="match status" value="1"/>
</dbReference>
<dbReference type="EMBL" id="JACJIQ010000007">
    <property type="protein sequence ID" value="MBA9077356.1"/>
    <property type="molecule type" value="Genomic_DNA"/>
</dbReference>
<evidence type="ECO:0000256" key="2">
    <source>
        <dbReference type="ARBA" id="ARBA00010644"/>
    </source>
</evidence>
<comment type="subunit">
    <text evidence="3">Homodimer.</text>
</comment>
<dbReference type="EC" id="1.3.3.3" evidence="4"/>
<comment type="caution">
    <text evidence="8">The sequence shown here is derived from an EMBL/GenBank/DDBJ whole genome shotgun (WGS) entry which is preliminary data.</text>
</comment>
<dbReference type="Pfam" id="PF01218">
    <property type="entry name" value="Coprogen_oxidas"/>
    <property type="match status" value="1"/>
</dbReference>
<name>A0A839GR66_9BACT</name>
<keyword evidence="9" id="KW-1185">Reference proteome</keyword>
<keyword evidence="5 8" id="KW-0560">Oxidoreductase</keyword>
<evidence type="ECO:0000313" key="9">
    <source>
        <dbReference type="Proteomes" id="UP000563094"/>
    </source>
</evidence>
<evidence type="ECO:0000313" key="8">
    <source>
        <dbReference type="EMBL" id="MBA9077356.1"/>
    </source>
</evidence>
<dbReference type="InterPro" id="IPR036406">
    <property type="entry name" value="Coprogen_oxidase_aer_sf"/>
</dbReference>
<reference evidence="8 9" key="1">
    <citation type="submission" date="2020-08" db="EMBL/GenBank/DDBJ databases">
        <title>Genomic Encyclopedia of Type Strains, Phase IV (KMG-IV): sequencing the most valuable type-strain genomes for metagenomic binning, comparative biology and taxonomic classification.</title>
        <authorList>
            <person name="Goeker M."/>
        </authorList>
    </citation>
    <scope>NUCLEOTIDE SEQUENCE [LARGE SCALE GENOMIC DNA]</scope>
    <source>
        <strain evidence="8 9">DSM 29854</strain>
    </source>
</reference>